<protein>
    <submittedName>
        <fullName evidence="6">Exonuclease domain-containing protein</fullName>
    </submittedName>
</protein>
<dbReference type="InterPro" id="IPR036397">
    <property type="entry name" value="RNaseH_sf"/>
</dbReference>
<feature type="region of interest" description="Disordered" evidence="4">
    <location>
        <begin position="1"/>
        <end position="38"/>
    </location>
</feature>
<dbReference type="RefSeq" id="WP_338539237.1">
    <property type="nucleotide sequence ID" value="NZ_CP104874.1"/>
</dbReference>
<dbReference type="Gene3D" id="3.30.420.10">
    <property type="entry name" value="Ribonuclease H-like superfamily/Ribonuclease H"/>
    <property type="match status" value="1"/>
</dbReference>
<evidence type="ECO:0000313" key="7">
    <source>
        <dbReference type="Proteomes" id="UP001381003"/>
    </source>
</evidence>
<keyword evidence="7" id="KW-1185">Reference proteome</keyword>
<dbReference type="InterPro" id="IPR013520">
    <property type="entry name" value="Ribonucl_H"/>
</dbReference>
<dbReference type="PANTHER" id="PTHR30231:SF4">
    <property type="entry name" value="PROTEIN NEN2"/>
    <property type="match status" value="1"/>
</dbReference>
<dbReference type="CDD" id="cd06127">
    <property type="entry name" value="DEDDh"/>
    <property type="match status" value="1"/>
</dbReference>
<evidence type="ECO:0000256" key="4">
    <source>
        <dbReference type="SAM" id="MobiDB-lite"/>
    </source>
</evidence>
<name>A0ABZ2FK10_9MICO</name>
<gene>
    <name evidence="6" type="ORF">N5P18_08095</name>
</gene>
<dbReference type="SMART" id="SM00479">
    <property type="entry name" value="EXOIII"/>
    <property type="match status" value="1"/>
</dbReference>
<organism evidence="6 7">
    <name type="scientific">Janibacter terrae</name>
    <dbReference type="NCBI Taxonomy" id="103817"/>
    <lineage>
        <taxon>Bacteria</taxon>
        <taxon>Bacillati</taxon>
        <taxon>Actinomycetota</taxon>
        <taxon>Actinomycetes</taxon>
        <taxon>Micrococcales</taxon>
        <taxon>Intrasporangiaceae</taxon>
        <taxon>Janibacter</taxon>
    </lineage>
</organism>
<dbReference type="Pfam" id="PF00929">
    <property type="entry name" value="RNase_T"/>
    <property type="match status" value="1"/>
</dbReference>
<sequence length="236" mass="24775">MIRWRDPGGGSARRREAAARRAPAGPLRDHLAVPPPSPDTPVAELPLLALDLETTGLDAGSDRIVAMAWVPVDGSAVDLGGARRLVVAADAGVGESATVHGLTDDAVAAGQPEADALTELLAALTGRVLLAHHASIETTFLAAACDRVFTAPFATTCVDTLDLQRRVLAGALGTGPEPRAGELRLQTSRERFGLPRYRPHDPLADALGCAELYLAQVAELAERARKPLTLKAIRAR</sequence>
<keyword evidence="3 6" id="KW-0269">Exonuclease</keyword>
<dbReference type="Proteomes" id="UP001381003">
    <property type="component" value="Chromosome"/>
</dbReference>
<proteinExistence type="predicted"/>
<dbReference type="InterPro" id="IPR012337">
    <property type="entry name" value="RNaseH-like_sf"/>
</dbReference>
<dbReference type="PANTHER" id="PTHR30231">
    <property type="entry name" value="DNA POLYMERASE III SUBUNIT EPSILON"/>
    <property type="match status" value="1"/>
</dbReference>
<reference evidence="6 7" key="1">
    <citation type="submission" date="2022-09" db="EMBL/GenBank/DDBJ databases">
        <title>Complete genome sequence of Janibacter terrae strain COS04-44, PCL-degrading bacteria isolated from oil spilled coast.</title>
        <authorList>
            <person name="Park H."/>
            <person name="Kim J.Y."/>
            <person name="An S.H."/>
            <person name="Lee C.M."/>
            <person name="Weon H.-Y."/>
        </authorList>
    </citation>
    <scope>NUCLEOTIDE SEQUENCE [LARGE SCALE GENOMIC DNA]</scope>
    <source>
        <strain evidence="6 7">COS04-44</strain>
    </source>
</reference>
<dbReference type="GO" id="GO:0004527">
    <property type="term" value="F:exonuclease activity"/>
    <property type="evidence" value="ECO:0007669"/>
    <property type="project" value="UniProtKB-KW"/>
</dbReference>
<evidence type="ECO:0000259" key="5">
    <source>
        <dbReference type="SMART" id="SM00479"/>
    </source>
</evidence>
<evidence type="ECO:0000256" key="1">
    <source>
        <dbReference type="ARBA" id="ARBA00022722"/>
    </source>
</evidence>
<evidence type="ECO:0000313" key="6">
    <source>
        <dbReference type="EMBL" id="WWF06818.1"/>
    </source>
</evidence>
<keyword evidence="1" id="KW-0540">Nuclease</keyword>
<dbReference type="EMBL" id="CP104874">
    <property type="protein sequence ID" value="WWF06818.1"/>
    <property type="molecule type" value="Genomic_DNA"/>
</dbReference>
<accession>A0ABZ2FK10</accession>
<evidence type="ECO:0000256" key="2">
    <source>
        <dbReference type="ARBA" id="ARBA00022801"/>
    </source>
</evidence>
<evidence type="ECO:0000256" key="3">
    <source>
        <dbReference type="ARBA" id="ARBA00022839"/>
    </source>
</evidence>
<keyword evidence="2" id="KW-0378">Hydrolase</keyword>
<dbReference type="SUPFAM" id="SSF53098">
    <property type="entry name" value="Ribonuclease H-like"/>
    <property type="match status" value="1"/>
</dbReference>
<feature type="domain" description="Exonuclease" evidence="5">
    <location>
        <begin position="46"/>
        <end position="222"/>
    </location>
</feature>